<dbReference type="EMBL" id="ML220193">
    <property type="protein sequence ID" value="TGZ76237.1"/>
    <property type="molecule type" value="Genomic_DNA"/>
</dbReference>
<proteinExistence type="predicted"/>
<name>A0A4S2MPH0_9PEZI</name>
<gene>
    <name evidence="1" type="ORF">EX30DRAFT_266230</name>
</gene>
<evidence type="ECO:0000313" key="2">
    <source>
        <dbReference type="Proteomes" id="UP000298138"/>
    </source>
</evidence>
<reference evidence="1 2" key="1">
    <citation type="submission" date="2019-04" db="EMBL/GenBank/DDBJ databases">
        <title>Comparative genomics and transcriptomics to analyze fruiting body development in filamentous ascomycetes.</title>
        <authorList>
            <consortium name="DOE Joint Genome Institute"/>
            <person name="Lutkenhaus R."/>
            <person name="Traeger S."/>
            <person name="Breuer J."/>
            <person name="Kuo A."/>
            <person name="Lipzen A."/>
            <person name="Pangilinan J."/>
            <person name="Dilworth D."/>
            <person name="Sandor L."/>
            <person name="Poggeler S."/>
            <person name="Barry K."/>
            <person name="Grigoriev I.V."/>
            <person name="Nowrousian M."/>
        </authorList>
    </citation>
    <scope>NUCLEOTIDE SEQUENCE [LARGE SCALE GENOMIC DNA]</scope>
    <source>
        <strain evidence="1 2">CBS 389.68</strain>
    </source>
</reference>
<organism evidence="1 2">
    <name type="scientific">Ascodesmis nigricans</name>
    <dbReference type="NCBI Taxonomy" id="341454"/>
    <lineage>
        <taxon>Eukaryota</taxon>
        <taxon>Fungi</taxon>
        <taxon>Dikarya</taxon>
        <taxon>Ascomycota</taxon>
        <taxon>Pezizomycotina</taxon>
        <taxon>Pezizomycetes</taxon>
        <taxon>Pezizales</taxon>
        <taxon>Ascodesmidaceae</taxon>
        <taxon>Ascodesmis</taxon>
    </lineage>
</organism>
<evidence type="ECO:0000313" key="1">
    <source>
        <dbReference type="EMBL" id="TGZ76237.1"/>
    </source>
</evidence>
<protein>
    <submittedName>
        <fullName evidence="1">Uncharacterized protein</fullName>
    </submittedName>
</protein>
<dbReference type="Proteomes" id="UP000298138">
    <property type="component" value="Unassembled WGS sequence"/>
</dbReference>
<sequence length="63" mass="7285">MYSCFLFLCFSFNSFPILYSLALRSWWRCVSFSGLLLSTLSMVLELLELGLPGRLGLSGRWER</sequence>
<dbReference type="AlphaFoldDB" id="A0A4S2MPH0"/>
<accession>A0A4S2MPH0</accession>
<dbReference type="InParanoid" id="A0A4S2MPH0"/>
<keyword evidence="2" id="KW-1185">Reference proteome</keyword>